<keyword evidence="2" id="KW-1185">Reference proteome</keyword>
<reference evidence="1 2" key="1">
    <citation type="journal article" date="2016" name="Microbiol. Immunol.">
        <title>Complete genome sequence of Streptococcus troglodytae TKU31 isolated from the oral cavity of a chimpanzee (Pan troglodytes).</title>
        <authorList>
            <person name="Okamoto M."/>
            <person name="Naito M."/>
            <person name="Miyanohara M."/>
            <person name="Imai S."/>
            <person name="Nomura Y."/>
            <person name="Saito W."/>
            <person name="Momoi Y."/>
            <person name="Takada K."/>
            <person name="Miyabe-Nishiwaki T."/>
            <person name="Tomonaga M."/>
            <person name="Hanada N."/>
        </authorList>
    </citation>
    <scope>NUCLEOTIDE SEQUENCE [LARGE SCALE GENOMIC DNA]</scope>
    <source>
        <strain evidence="2">TKU 31</strain>
    </source>
</reference>
<name>A0A1L7LH56_9STRE</name>
<dbReference type="Pfam" id="PF15980">
    <property type="entry name" value="ComGF"/>
    <property type="match status" value="1"/>
</dbReference>
<evidence type="ECO:0008006" key="3">
    <source>
        <dbReference type="Google" id="ProtNLM"/>
    </source>
</evidence>
<evidence type="ECO:0000313" key="1">
    <source>
        <dbReference type="EMBL" id="BAQ23459.1"/>
    </source>
</evidence>
<dbReference type="AlphaFoldDB" id="A0A1L7LH56"/>
<accession>A0A1L7LH56</accession>
<gene>
    <name evidence="1" type="ORF">SRT_01980</name>
</gene>
<dbReference type="RefSeq" id="WP_128832753.1">
    <property type="nucleotide sequence ID" value="NZ_AP014612.1"/>
</dbReference>
<dbReference type="Proteomes" id="UP000217758">
    <property type="component" value="Chromosome"/>
</dbReference>
<dbReference type="EMBL" id="AP014612">
    <property type="protein sequence ID" value="BAQ23459.1"/>
    <property type="molecule type" value="Genomic_DNA"/>
</dbReference>
<sequence length="144" mass="16240">MLKSKLKAFTLLECLLALLVIAGSVSVYNGLTKAISSNIHYLSENQEDAWLLFCQQFRSELEGTTLQKLDSNKLYIQKNNQSLAFGKSKVSDFRKTNSDGRGYQPMLMGIKAANFSQSGKIIKLDVTFKDGLERTFVYAFHEKN</sequence>
<dbReference type="KEGG" id="strg:SRT_01980"/>
<protein>
    <recommendedName>
        <fullName evidence="3">Competence protein ComGF</fullName>
    </recommendedName>
</protein>
<evidence type="ECO:0000313" key="2">
    <source>
        <dbReference type="Proteomes" id="UP000217758"/>
    </source>
</evidence>
<dbReference type="InterPro" id="IPR016977">
    <property type="entry name" value="ComGF"/>
</dbReference>
<organism evidence="1 2">
    <name type="scientific">Streptococcus troglodytae</name>
    <dbReference type="NCBI Taxonomy" id="1111760"/>
    <lineage>
        <taxon>Bacteria</taxon>
        <taxon>Bacillati</taxon>
        <taxon>Bacillota</taxon>
        <taxon>Bacilli</taxon>
        <taxon>Lactobacillales</taxon>
        <taxon>Streptococcaceae</taxon>
        <taxon>Streptococcus</taxon>
    </lineage>
</organism>
<proteinExistence type="predicted"/>
<dbReference type="NCBIfam" id="NF041002">
    <property type="entry name" value="pilin_ComGF"/>
    <property type="match status" value="1"/>
</dbReference>
<dbReference type="PIRSF" id="PIRSF031611">
    <property type="entry name" value="Competence_ComGF"/>
    <property type="match status" value="1"/>
</dbReference>